<evidence type="ECO:0000313" key="8">
    <source>
        <dbReference type="EMBL" id="RZV39582.1"/>
    </source>
</evidence>
<feature type="binding site" evidence="7">
    <location>
        <position position="146"/>
    </location>
    <ligand>
        <name>Zn(2+)</name>
        <dbReference type="ChEBI" id="CHEBI:29105"/>
        <note>catalytic</note>
    </ligand>
</feature>
<dbReference type="EC" id="3.1.-.-" evidence="7"/>
<dbReference type="GO" id="GO:0004521">
    <property type="term" value="F:RNA endonuclease activity"/>
    <property type="evidence" value="ECO:0007669"/>
    <property type="project" value="UniProtKB-UniRule"/>
</dbReference>
<organism evidence="8 9">
    <name type="scientific">Candidatus Acidulodesulfobacterium acidiphilum</name>
    <dbReference type="NCBI Taxonomy" id="2597224"/>
    <lineage>
        <taxon>Bacteria</taxon>
        <taxon>Deltaproteobacteria</taxon>
        <taxon>Candidatus Acidulodesulfobacterales</taxon>
        <taxon>Candidatus Acidulodesulfobacterium</taxon>
    </lineage>
</organism>
<dbReference type="Gene3D" id="3.40.390.30">
    <property type="entry name" value="Metalloproteases ('zincins'), catalytic domain"/>
    <property type="match status" value="1"/>
</dbReference>
<comment type="function">
    <text evidence="7">Single strand-specific metallo-endoribonuclease involved in late-stage 70S ribosome quality control and in maturation of the 3' terminus of the 16S rRNA.</text>
</comment>
<dbReference type="PANTHER" id="PTHR46986:SF1">
    <property type="entry name" value="ENDORIBONUCLEASE YBEY, CHLOROPLASTIC"/>
    <property type="match status" value="1"/>
</dbReference>
<keyword evidence="4 7" id="KW-0255">Endonuclease</keyword>
<feature type="binding site" evidence="7">
    <location>
        <position position="156"/>
    </location>
    <ligand>
        <name>Zn(2+)</name>
        <dbReference type="ChEBI" id="CHEBI:29105"/>
        <note>catalytic</note>
    </ligand>
</feature>
<dbReference type="InterPro" id="IPR020549">
    <property type="entry name" value="YbeY_CS"/>
</dbReference>
<dbReference type="Pfam" id="PF02130">
    <property type="entry name" value="YbeY"/>
    <property type="match status" value="2"/>
</dbReference>
<sequence length="188" mass="22899">MKQAKSIINITDIQRKSKINQRLVRYIVKNSVNKLYCGYYEIDIIFCSENYIKTLNKTYRNQNKATDVLSFEIKEWENGVYHIGEIYISPSVAQKNYLKNREFWEKSEWISLNGDNYEYKDENKESRPRYYYLKGFRREIALLVIHGILHLFGYVHDEEHKMNLDDEDYDEDMKNMQNFLYKELNWKL</sequence>
<proteinExistence type="inferred from homology"/>
<keyword evidence="7" id="KW-0690">Ribosome biogenesis</keyword>
<accession>A0A520XEI9</accession>
<keyword evidence="2 7" id="KW-0540">Nuclease</keyword>
<comment type="caution">
    <text evidence="8">The sequence shown here is derived from an EMBL/GenBank/DDBJ whole genome shotgun (WGS) entry which is preliminary data.</text>
</comment>
<keyword evidence="3 7" id="KW-0479">Metal-binding</keyword>
<evidence type="ECO:0000256" key="5">
    <source>
        <dbReference type="ARBA" id="ARBA00022801"/>
    </source>
</evidence>
<keyword evidence="6 7" id="KW-0862">Zinc</keyword>
<dbReference type="PANTHER" id="PTHR46986">
    <property type="entry name" value="ENDORIBONUCLEASE YBEY, CHLOROPLASTIC"/>
    <property type="match status" value="1"/>
</dbReference>
<keyword evidence="5 7" id="KW-0378">Hydrolase</keyword>
<evidence type="ECO:0000256" key="2">
    <source>
        <dbReference type="ARBA" id="ARBA00022722"/>
    </source>
</evidence>
<evidence type="ECO:0000256" key="7">
    <source>
        <dbReference type="HAMAP-Rule" id="MF_00009"/>
    </source>
</evidence>
<feature type="binding site" evidence="7">
    <location>
        <position position="150"/>
    </location>
    <ligand>
        <name>Zn(2+)</name>
        <dbReference type="ChEBI" id="CHEBI:29105"/>
        <note>catalytic</note>
    </ligand>
</feature>
<dbReference type="Proteomes" id="UP000322454">
    <property type="component" value="Unassembled WGS sequence"/>
</dbReference>
<dbReference type="SUPFAM" id="SSF55486">
    <property type="entry name" value="Metalloproteases ('zincins'), catalytic domain"/>
    <property type="match status" value="1"/>
</dbReference>
<dbReference type="GO" id="GO:0008270">
    <property type="term" value="F:zinc ion binding"/>
    <property type="evidence" value="ECO:0007669"/>
    <property type="project" value="UniProtKB-UniRule"/>
</dbReference>
<evidence type="ECO:0000256" key="4">
    <source>
        <dbReference type="ARBA" id="ARBA00022759"/>
    </source>
</evidence>
<name>A0A520XEI9_9DELT</name>
<dbReference type="GO" id="GO:0004222">
    <property type="term" value="F:metalloendopeptidase activity"/>
    <property type="evidence" value="ECO:0007669"/>
    <property type="project" value="InterPro"/>
</dbReference>
<protein>
    <recommendedName>
        <fullName evidence="7">Endoribonuclease YbeY</fullName>
        <ecNumber evidence="7">3.1.-.-</ecNumber>
    </recommendedName>
</protein>
<dbReference type="InterPro" id="IPR002036">
    <property type="entry name" value="YbeY"/>
</dbReference>
<comment type="cofactor">
    <cofactor evidence="7">
        <name>Zn(2+)</name>
        <dbReference type="ChEBI" id="CHEBI:29105"/>
    </cofactor>
    <text evidence="7">Binds 1 zinc ion.</text>
</comment>
<reference evidence="8 9" key="1">
    <citation type="submission" date="2019-01" db="EMBL/GenBank/DDBJ databases">
        <title>Insights into ecological role of a new deltaproteobacterial order Candidatus Sinidesulfobacterales (Sva0485) by metagenomics and metatranscriptomics.</title>
        <authorList>
            <person name="Tan S."/>
            <person name="Liu J."/>
            <person name="Fang Y."/>
            <person name="Hedlund B."/>
            <person name="Lian Z.-H."/>
            <person name="Huang L.-Y."/>
            <person name="Li J.-T."/>
            <person name="Huang L.-N."/>
            <person name="Li W.-J."/>
            <person name="Jiang H.-C."/>
            <person name="Dong H.-L."/>
            <person name="Shu W.-S."/>
        </authorList>
    </citation>
    <scope>NUCLEOTIDE SEQUENCE [LARGE SCALE GENOMIC DNA]</scope>
    <source>
        <strain evidence="8">AP4</strain>
    </source>
</reference>
<keyword evidence="7" id="KW-0698">rRNA processing</keyword>
<comment type="similarity">
    <text evidence="1 7">Belongs to the endoribonuclease YbeY family.</text>
</comment>
<gene>
    <name evidence="7 8" type="primary">ybeY</name>
    <name evidence="8" type="ORF">EVJ48_04365</name>
</gene>
<dbReference type="EMBL" id="SHMQ01000009">
    <property type="protein sequence ID" value="RZV39582.1"/>
    <property type="molecule type" value="Genomic_DNA"/>
</dbReference>
<keyword evidence="7" id="KW-0963">Cytoplasm</keyword>
<dbReference type="GO" id="GO:0005737">
    <property type="term" value="C:cytoplasm"/>
    <property type="evidence" value="ECO:0007669"/>
    <property type="project" value="UniProtKB-SubCell"/>
</dbReference>
<dbReference type="PROSITE" id="PS01306">
    <property type="entry name" value="UPF0054"/>
    <property type="match status" value="1"/>
</dbReference>
<evidence type="ECO:0000256" key="3">
    <source>
        <dbReference type="ARBA" id="ARBA00022723"/>
    </source>
</evidence>
<evidence type="ECO:0000313" key="9">
    <source>
        <dbReference type="Proteomes" id="UP000322454"/>
    </source>
</evidence>
<dbReference type="GO" id="GO:0006364">
    <property type="term" value="P:rRNA processing"/>
    <property type="evidence" value="ECO:0007669"/>
    <property type="project" value="UniProtKB-UniRule"/>
</dbReference>
<dbReference type="InterPro" id="IPR023091">
    <property type="entry name" value="MetalPrtase_cat_dom_sf_prd"/>
</dbReference>
<dbReference type="NCBIfam" id="TIGR00043">
    <property type="entry name" value="rRNA maturation RNase YbeY"/>
    <property type="match status" value="1"/>
</dbReference>
<dbReference type="HAMAP" id="MF_00009">
    <property type="entry name" value="Endoribonucl_YbeY"/>
    <property type="match status" value="1"/>
</dbReference>
<comment type="subcellular location">
    <subcellularLocation>
        <location evidence="7">Cytoplasm</location>
    </subcellularLocation>
</comment>
<dbReference type="AlphaFoldDB" id="A0A520XEI9"/>
<evidence type="ECO:0000256" key="1">
    <source>
        <dbReference type="ARBA" id="ARBA00010875"/>
    </source>
</evidence>
<evidence type="ECO:0000256" key="6">
    <source>
        <dbReference type="ARBA" id="ARBA00022833"/>
    </source>
</evidence>